<accession>A0A9J6Q9L3</accession>
<proteinExistence type="predicted"/>
<dbReference type="PROSITE" id="PS51257">
    <property type="entry name" value="PROKAR_LIPOPROTEIN"/>
    <property type="match status" value="1"/>
</dbReference>
<reference evidence="1" key="1">
    <citation type="submission" date="2022-05" db="EMBL/GenBank/DDBJ databases">
        <title>Description of a novel species of Leclercia; Leclercia tamurae and the Proposal for a Novel Genus Silvania gen. nov. Containing Two Novel Species Silvania hatchlandensis sp. nov. and Silvania confinis sp. nov. Isolated from the Rhizosphere of Oak.</title>
        <authorList>
            <person name="Maddock D.W."/>
            <person name="Brady C.L."/>
            <person name="Denman S."/>
            <person name="Arnold D."/>
        </authorList>
    </citation>
    <scope>NUCLEOTIDE SEQUENCE</scope>
    <source>
        <strain evidence="1">H19S6</strain>
    </source>
</reference>
<dbReference type="EMBL" id="JAMGZK010000053">
    <property type="protein sequence ID" value="MCU6666166.1"/>
    <property type="molecule type" value="Genomic_DNA"/>
</dbReference>
<sequence>MIKPRLFSSTGRAALTAVGLLMLMACRDHKLDGMSGADLDVYNHGPDAIVVVQVDGYGGPGANSYGGGGGYCCVMVPNVWRPGLTAQVTWTSDPNSWIDPRNIPDEHASHYQRHGPVTVPLERWTDDQACGFDVHIFPCDKVRIVRSCHTTDDPRYPVPTDLGEHKKAQKILIDHIKENIVCPMPQTAR</sequence>
<name>A0A9J6Q9L3_9ENTR</name>
<dbReference type="InterPro" id="IPR021733">
    <property type="entry name" value="DUF3304"/>
</dbReference>
<evidence type="ECO:0000313" key="2">
    <source>
        <dbReference type="Proteomes" id="UP001063816"/>
    </source>
</evidence>
<keyword evidence="2" id="KW-1185">Reference proteome</keyword>
<evidence type="ECO:0000313" key="1">
    <source>
        <dbReference type="EMBL" id="MCU6666166.1"/>
    </source>
</evidence>
<dbReference type="RefSeq" id="WP_271283696.1">
    <property type="nucleotide sequence ID" value="NZ_JAMGZK010000053.1"/>
</dbReference>
<dbReference type="AlphaFoldDB" id="A0A9J6Q9L3"/>
<gene>
    <name evidence="1" type="ORF">M8014_17675</name>
</gene>
<dbReference type="Proteomes" id="UP001063816">
    <property type="component" value="Unassembled WGS sequence"/>
</dbReference>
<protein>
    <submittedName>
        <fullName evidence="1">DUF3304 domain-containing protein</fullName>
    </submittedName>
</protein>
<organism evidence="1 2">
    <name type="scientific">Silvania hatchlandensis</name>
    <dbReference type="NCBI Taxonomy" id="2926469"/>
    <lineage>
        <taxon>Bacteria</taxon>
        <taxon>Pseudomonadati</taxon>
        <taxon>Pseudomonadota</taxon>
        <taxon>Gammaproteobacteria</taxon>
        <taxon>Enterobacterales</taxon>
        <taxon>Enterobacteriaceae</taxon>
        <taxon>Silvania</taxon>
    </lineage>
</organism>
<comment type="caution">
    <text evidence="1">The sequence shown here is derived from an EMBL/GenBank/DDBJ whole genome shotgun (WGS) entry which is preliminary data.</text>
</comment>
<dbReference type="Pfam" id="PF11745">
    <property type="entry name" value="DUF3304"/>
    <property type="match status" value="1"/>
</dbReference>